<evidence type="ECO:0000313" key="2">
    <source>
        <dbReference type="EMBL" id="ANE51516.1"/>
    </source>
</evidence>
<feature type="domain" description="Beta-lactamase-related" evidence="1">
    <location>
        <begin position="4"/>
        <end position="364"/>
    </location>
</feature>
<reference evidence="2 3" key="2">
    <citation type="journal article" date="2016" name="Int. J. Syst. Evol. Microbiol.">
        <title>Flavisolibacter tropicus sp. nov., isolated from tropical soil.</title>
        <authorList>
            <person name="Lee J.J."/>
            <person name="Kang M.S."/>
            <person name="Kim G.S."/>
            <person name="Lee C.S."/>
            <person name="Lim S."/>
            <person name="Lee J."/>
            <person name="Roh S.H."/>
            <person name="Kang H."/>
            <person name="Ha J.M."/>
            <person name="Bae S."/>
            <person name="Jung H.Y."/>
            <person name="Kim M.K."/>
        </authorList>
    </citation>
    <scope>NUCLEOTIDE SEQUENCE [LARGE SCALE GENOMIC DNA]</scope>
    <source>
        <strain evidence="2 3">LCS9</strain>
    </source>
</reference>
<gene>
    <name evidence="2" type="ORF">SY85_14390</name>
</gene>
<organism evidence="2 3">
    <name type="scientific">Flavisolibacter tropicus</name>
    <dbReference type="NCBI Taxonomy" id="1492898"/>
    <lineage>
        <taxon>Bacteria</taxon>
        <taxon>Pseudomonadati</taxon>
        <taxon>Bacteroidota</taxon>
        <taxon>Chitinophagia</taxon>
        <taxon>Chitinophagales</taxon>
        <taxon>Chitinophagaceae</taxon>
        <taxon>Flavisolibacter</taxon>
    </lineage>
</organism>
<dbReference type="Gene3D" id="3.40.710.10">
    <property type="entry name" value="DD-peptidase/beta-lactamase superfamily"/>
    <property type="match status" value="1"/>
</dbReference>
<dbReference type="InterPro" id="IPR012338">
    <property type="entry name" value="Beta-lactam/transpept-like"/>
</dbReference>
<dbReference type="Proteomes" id="UP000077177">
    <property type="component" value="Chromosome"/>
</dbReference>
<dbReference type="AlphaFoldDB" id="A0A172TWY4"/>
<evidence type="ECO:0000259" key="1">
    <source>
        <dbReference type="Pfam" id="PF00144"/>
    </source>
</evidence>
<dbReference type="SUPFAM" id="SSF56601">
    <property type="entry name" value="beta-lactamase/transpeptidase-like"/>
    <property type="match status" value="1"/>
</dbReference>
<dbReference type="Pfam" id="PF00144">
    <property type="entry name" value="Beta-lactamase"/>
    <property type="match status" value="1"/>
</dbReference>
<protein>
    <submittedName>
        <fullName evidence="2">Beta-lactamase</fullName>
    </submittedName>
</protein>
<dbReference type="InterPro" id="IPR050789">
    <property type="entry name" value="Diverse_Enzym_Activities"/>
</dbReference>
<reference evidence="3" key="1">
    <citation type="submission" date="2015-01" db="EMBL/GenBank/DDBJ databases">
        <title>Flavisolibacter sp./LCS9/ whole genome sequencing.</title>
        <authorList>
            <person name="Kim M.K."/>
            <person name="Srinivasan S."/>
            <person name="Lee J.-J."/>
        </authorList>
    </citation>
    <scope>NUCLEOTIDE SEQUENCE [LARGE SCALE GENOMIC DNA]</scope>
    <source>
        <strain evidence="3">LCS9</strain>
    </source>
</reference>
<dbReference type="InterPro" id="IPR001466">
    <property type="entry name" value="Beta-lactam-related"/>
</dbReference>
<dbReference type="EMBL" id="CP011390">
    <property type="protein sequence ID" value="ANE51516.1"/>
    <property type="molecule type" value="Genomic_DNA"/>
</dbReference>
<name>A0A172TWY4_9BACT</name>
<dbReference type="PANTHER" id="PTHR43283:SF3">
    <property type="entry name" value="BETA-LACTAMASE FAMILY PROTEIN (AFU_ORTHOLOGUE AFUA_5G07500)"/>
    <property type="match status" value="1"/>
</dbReference>
<keyword evidence="3" id="KW-1185">Reference proteome</keyword>
<dbReference type="KEGG" id="fla:SY85_14390"/>
<accession>A0A172TWY4</accession>
<sequence length="388" mass="43237">MQATMRRYIDNGWAPGLVTLVHRNGQEYVDVMGSMAFDSAVPMQRNSIFRLASMTKPITAVAAMILVEECRIRLDDAVDDWLPELKNRKVLRTIDSPLDDTVPAKRPITVRDLFTFRSGYGEVSLLAPTSPLQKALAEASLPLSKWIFPGTPDEFMQRLGKLPLAFQPGERWLYHMSAEILGVLISRVAGQSLGQFLRERLFEPLGMHDTGFYVPEEKMERLPVCYGSDMRTGKLMVLDKAAGGQMSQPPLFEAGAGGLVSTIDDMAAFGLMLLHKGAYGKEQILSRPSVELMTRDHLTPEQKMPSSFFEHFWDTHGWGLGLGVTTANTDLGSALGSFGWDGAFGTSWFVDPKEQLVGILMIQRCPDSLNIPLITRDFWTSVYQLIED</sequence>
<evidence type="ECO:0000313" key="3">
    <source>
        <dbReference type="Proteomes" id="UP000077177"/>
    </source>
</evidence>
<dbReference type="STRING" id="1492898.SY85_14390"/>
<dbReference type="PATRIC" id="fig|1492898.3.peg.3116"/>
<proteinExistence type="predicted"/>
<dbReference type="PANTHER" id="PTHR43283">
    <property type="entry name" value="BETA-LACTAMASE-RELATED"/>
    <property type="match status" value="1"/>
</dbReference>